<dbReference type="AlphaFoldDB" id="A0A1Y1V726"/>
<keyword evidence="3" id="KW-1185">Reference proteome</keyword>
<accession>A0A1Y1V726</accession>
<dbReference type="STRING" id="1754191.A0A1Y1V726"/>
<comment type="caution">
    <text evidence="2">The sequence shown here is derived from an EMBL/GenBank/DDBJ whole genome shotgun (WGS) entry which is preliminary data.</text>
</comment>
<proteinExistence type="predicted"/>
<protein>
    <recommendedName>
        <fullName evidence="4">Transglutaminase-like domain-containing protein</fullName>
    </recommendedName>
</protein>
<evidence type="ECO:0008006" key="4">
    <source>
        <dbReference type="Google" id="ProtNLM"/>
    </source>
</evidence>
<keyword evidence="1" id="KW-1133">Transmembrane helix</keyword>
<dbReference type="OrthoDB" id="6129702at2759"/>
<sequence length="481" mass="55461">MKIKNIAILPIIITQISNAFGYHSYKKVSENQNKIILNQRNVHQTENNKMDEKSNMIYHHSHHPSFNLKPANNPINLTNINNNRGDDIDNLEYLESLNKTELYEIKNIYNNTYKNPIYYLNQVNKFVKKNKLAKRSLTTEFDEVDDDSISSSNNDEDNFFEFGKQLDGFSLFVYETLIDIAFSATRGVKLSTFYYYGVNFFEVVKDTQINALISTGYSAFTYDYPDVWWHKKIGFSVCKNTNDQITKIAFQIVSDLSASEINRMTSEIDIVTDKIIAGAPRTTEFEDFKYFHDTLVTLIEYNITAPHRFSIYGALVDHRAVCEGYGESFKLLARKVGLDVICVPSKEHLWNYARIDKHWYLVDITFDDPGTTNSSGELVYSTGNGSNVIYTYFMVGEDFFEKHAYSIKSHTINKSLTYVNGTKEFVFPELSQLSYTKQFRNQISSNLMNSMTDGSLSSFTFNPIRSLILSILLGFILIYYI</sequence>
<organism evidence="2 3">
    <name type="scientific">Piromyces finnis</name>
    <dbReference type="NCBI Taxonomy" id="1754191"/>
    <lineage>
        <taxon>Eukaryota</taxon>
        <taxon>Fungi</taxon>
        <taxon>Fungi incertae sedis</taxon>
        <taxon>Chytridiomycota</taxon>
        <taxon>Chytridiomycota incertae sedis</taxon>
        <taxon>Neocallimastigomycetes</taxon>
        <taxon>Neocallimastigales</taxon>
        <taxon>Neocallimastigaceae</taxon>
        <taxon>Piromyces</taxon>
    </lineage>
</organism>
<evidence type="ECO:0000313" key="3">
    <source>
        <dbReference type="Proteomes" id="UP000193719"/>
    </source>
</evidence>
<dbReference type="EMBL" id="MCFH01000025">
    <property type="protein sequence ID" value="ORX48907.1"/>
    <property type="molecule type" value="Genomic_DNA"/>
</dbReference>
<dbReference type="SUPFAM" id="SSF54001">
    <property type="entry name" value="Cysteine proteinases"/>
    <property type="match status" value="1"/>
</dbReference>
<keyword evidence="1" id="KW-0472">Membrane</keyword>
<reference evidence="2 3" key="2">
    <citation type="submission" date="2016-08" db="EMBL/GenBank/DDBJ databases">
        <title>Pervasive Adenine N6-methylation of Active Genes in Fungi.</title>
        <authorList>
            <consortium name="DOE Joint Genome Institute"/>
            <person name="Mondo S.J."/>
            <person name="Dannebaum R.O."/>
            <person name="Kuo R.C."/>
            <person name="Labutti K."/>
            <person name="Haridas S."/>
            <person name="Kuo A."/>
            <person name="Salamov A."/>
            <person name="Ahrendt S.R."/>
            <person name="Lipzen A."/>
            <person name="Sullivan W."/>
            <person name="Andreopoulos W.B."/>
            <person name="Clum A."/>
            <person name="Lindquist E."/>
            <person name="Daum C."/>
            <person name="Ramamoorthy G.K."/>
            <person name="Gryganskyi A."/>
            <person name="Culley D."/>
            <person name="Magnuson J.K."/>
            <person name="James T.Y."/>
            <person name="O'Malley M.A."/>
            <person name="Stajich J.E."/>
            <person name="Spatafora J.W."/>
            <person name="Visel A."/>
            <person name="Grigoriev I.V."/>
        </authorList>
    </citation>
    <scope>NUCLEOTIDE SEQUENCE [LARGE SCALE GENOMIC DNA]</scope>
    <source>
        <strain evidence="3">finn</strain>
    </source>
</reference>
<dbReference type="Proteomes" id="UP000193719">
    <property type="component" value="Unassembled WGS sequence"/>
</dbReference>
<name>A0A1Y1V726_9FUNG</name>
<evidence type="ECO:0000256" key="1">
    <source>
        <dbReference type="SAM" id="Phobius"/>
    </source>
</evidence>
<reference evidence="2 3" key="1">
    <citation type="submission" date="2016-08" db="EMBL/GenBank/DDBJ databases">
        <title>Genomes of anaerobic fungi encode conserved fungal cellulosomes for biomass hydrolysis.</title>
        <authorList>
            <consortium name="DOE Joint Genome Institute"/>
            <person name="Haitjema C.H."/>
            <person name="Gilmore S.P."/>
            <person name="Henske J.K."/>
            <person name="Solomon K.V."/>
            <person name="De Groot R."/>
            <person name="Kuo A."/>
            <person name="Mondo S.J."/>
            <person name="Salamov A.A."/>
            <person name="Labutti K."/>
            <person name="Zhao Z."/>
            <person name="Chiniquy J."/>
            <person name="Barry K."/>
            <person name="Brewer H.M."/>
            <person name="Purvine S.O."/>
            <person name="Wright A.T."/>
            <person name="Boxma B."/>
            <person name="Van Alen T."/>
            <person name="Hackstein J.H."/>
            <person name="Baker S.E."/>
            <person name="Grigoriev I.V."/>
            <person name="O'Malley M.A."/>
        </authorList>
    </citation>
    <scope>NUCLEOTIDE SEQUENCE [LARGE SCALE GENOMIC DNA]</scope>
    <source>
        <strain evidence="3">finn</strain>
    </source>
</reference>
<dbReference type="InterPro" id="IPR038765">
    <property type="entry name" value="Papain-like_cys_pep_sf"/>
</dbReference>
<gene>
    <name evidence="2" type="ORF">BCR36DRAFT_353969</name>
</gene>
<feature type="transmembrane region" description="Helical" evidence="1">
    <location>
        <begin position="463"/>
        <end position="480"/>
    </location>
</feature>
<evidence type="ECO:0000313" key="2">
    <source>
        <dbReference type="EMBL" id="ORX48907.1"/>
    </source>
</evidence>
<keyword evidence="1" id="KW-0812">Transmembrane</keyword>